<name>A0A8H7RVH0_9FUNG</name>
<keyword evidence="1" id="KW-0863">Zinc-finger</keyword>
<comment type="caution">
    <text evidence="3">The sequence shown here is derived from an EMBL/GenBank/DDBJ whole genome shotgun (WGS) entry which is preliminary data.</text>
</comment>
<evidence type="ECO:0000259" key="2">
    <source>
        <dbReference type="PROSITE" id="PS50103"/>
    </source>
</evidence>
<dbReference type="PANTHER" id="PTHR36971">
    <property type="entry name" value="UNNAMED PRODUCT"/>
    <property type="match status" value="1"/>
</dbReference>
<dbReference type="PROSITE" id="PS50103">
    <property type="entry name" value="ZF_C3H1"/>
    <property type="match status" value="1"/>
</dbReference>
<dbReference type="InterPro" id="IPR000571">
    <property type="entry name" value="Znf_CCCH"/>
</dbReference>
<dbReference type="OrthoDB" id="7459479at2759"/>
<protein>
    <recommendedName>
        <fullName evidence="2">C3H1-type domain-containing protein</fullName>
    </recommendedName>
</protein>
<dbReference type="PANTHER" id="PTHR36971:SF3">
    <property type="entry name" value="C3H1-TYPE DOMAIN-CONTAINING PROTEIN"/>
    <property type="match status" value="1"/>
</dbReference>
<feature type="zinc finger region" description="C3H1-type" evidence="1">
    <location>
        <begin position="143"/>
        <end position="171"/>
    </location>
</feature>
<dbReference type="GO" id="GO:0008270">
    <property type="term" value="F:zinc ion binding"/>
    <property type="evidence" value="ECO:0007669"/>
    <property type="project" value="UniProtKB-KW"/>
</dbReference>
<keyword evidence="4" id="KW-1185">Reference proteome</keyword>
<dbReference type="EMBL" id="JAEPRB010000299">
    <property type="protein sequence ID" value="KAG2217425.1"/>
    <property type="molecule type" value="Genomic_DNA"/>
</dbReference>
<keyword evidence="1" id="KW-0862">Zinc</keyword>
<organism evidence="3 4">
    <name type="scientific">Circinella minor</name>
    <dbReference type="NCBI Taxonomy" id="1195481"/>
    <lineage>
        <taxon>Eukaryota</taxon>
        <taxon>Fungi</taxon>
        <taxon>Fungi incertae sedis</taxon>
        <taxon>Mucoromycota</taxon>
        <taxon>Mucoromycotina</taxon>
        <taxon>Mucoromycetes</taxon>
        <taxon>Mucorales</taxon>
        <taxon>Lichtheimiaceae</taxon>
        <taxon>Circinella</taxon>
    </lineage>
</organism>
<dbReference type="AlphaFoldDB" id="A0A8H7RVH0"/>
<feature type="domain" description="C3H1-type" evidence="2">
    <location>
        <begin position="143"/>
        <end position="171"/>
    </location>
</feature>
<evidence type="ECO:0000256" key="1">
    <source>
        <dbReference type="PROSITE-ProRule" id="PRU00723"/>
    </source>
</evidence>
<accession>A0A8H7RVH0</accession>
<evidence type="ECO:0000313" key="4">
    <source>
        <dbReference type="Proteomes" id="UP000646827"/>
    </source>
</evidence>
<sequence>MSTGEIEEEKVQRFSRPLILTLTLQGQIRHRRKLSKELFFIDVFLSDTQVKEQVLFRCDDGSTTRDMVQDNYRMARPGSIVRVEVGLPTDPREDSTYKVWQSNVPLIVIEPYNDPKRTFISDPPLGSKGPKPTIKRQDGSIKEKSQMFCKFWINQRECIRFPNCPYLHPSEEVYEQARKDWIDDRLTVRKIATHDPADPHTSKKSHAMRAMVFVQWINEIFGDILIDGVGVLDIAGGKGDVSMFLSHAYNIPSTVVEPEIRKRPNHWYTRLRRYACRIAQNQDPNSTAPIEEKWPYELEPNYMGTLLDDAFVEKYSDIVAKTGLLVGMHADQATEPIVDMALKLGKAFAVIPCCVFGHENRHRRLKSGEEVNTTEEFVQYLSEKDTRIQKSYLGFEGKNVVLYYKP</sequence>
<gene>
    <name evidence="3" type="ORF">INT45_013756</name>
</gene>
<reference evidence="3 4" key="1">
    <citation type="submission" date="2020-12" db="EMBL/GenBank/DDBJ databases">
        <title>Metabolic potential, ecology and presence of endohyphal bacteria is reflected in genomic diversity of Mucoromycotina.</title>
        <authorList>
            <person name="Muszewska A."/>
            <person name="Okrasinska A."/>
            <person name="Steczkiewicz K."/>
            <person name="Drgas O."/>
            <person name="Orlowska M."/>
            <person name="Perlinska-Lenart U."/>
            <person name="Aleksandrzak-Piekarczyk T."/>
            <person name="Szatraj K."/>
            <person name="Zielenkiewicz U."/>
            <person name="Pilsyk S."/>
            <person name="Malc E."/>
            <person name="Mieczkowski P."/>
            <person name="Kruszewska J.S."/>
            <person name="Biernat P."/>
            <person name="Pawlowska J."/>
        </authorList>
    </citation>
    <scope>NUCLEOTIDE SEQUENCE [LARGE SCALE GENOMIC DNA]</scope>
    <source>
        <strain evidence="3 4">CBS 142.35</strain>
    </source>
</reference>
<keyword evidence="1" id="KW-0479">Metal-binding</keyword>
<dbReference type="Proteomes" id="UP000646827">
    <property type="component" value="Unassembled WGS sequence"/>
</dbReference>
<proteinExistence type="predicted"/>
<evidence type="ECO:0000313" key="3">
    <source>
        <dbReference type="EMBL" id="KAG2217425.1"/>
    </source>
</evidence>